<dbReference type="AlphaFoldDB" id="A0A7S2NFL8"/>
<organism evidence="2">
    <name type="scientific">Haptolina brevifila</name>
    <dbReference type="NCBI Taxonomy" id="156173"/>
    <lineage>
        <taxon>Eukaryota</taxon>
        <taxon>Haptista</taxon>
        <taxon>Haptophyta</taxon>
        <taxon>Prymnesiophyceae</taxon>
        <taxon>Prymnesiales</taxon>
        <taxon>Prymnesiaceae</taxon>
        <taxon>Haptolina</taxon>
    </lineage>
</organism>
<evidence type="ECO:0000313" key="2">
    <source>
        <dbReference type="EMBL" id="CAD9538253.1"/>
    </source>
</evidence>
<sequence length="222" mass="24778">MSARQRIRQKISELGDTPGVNLIETADTARDRAVLCFKASKHEAALDQLILLAACEELQPTNPRDKGAIMANVAKCLHHIGTPFDVEANGFYDEAIKLLGPIDNTQLDGCSRLWYPVEECLFGNAHEKRVAYVKRCAERHASGQTLSMHTYLDGSGEERTWSSWDIQEATSMYEELKEVLFPPRTQSPPGKFKFSLTDVSEERLMKGDGPTPVPSTPRGTLW</sequence>
<evidence type="ECO:0000256" key="1">
    <source>
        <dbReference type="SAM" id="MobiDB-lite"/>
    </source>
</evidence>
<protein>
    <submittedName>
        <fullName evidence="2">Uncharacterized protein</fullName>
    </submittedName>
</protein>
<proteinExistence type="predicted"/>
<accession>A0A7S2NFL8</accession>
<gene>
    <name evidence="2" type="ORF">CBRE1094_LOCUS40532</name>
</gene>
<feature type="region of interest" description="Disordered" evidence="1">
    <location>
        <begin position="203"/>
        <end position="222"/>
    </location>
</feature>
<reference evidence="2" key="1">
    <citation type="submission" date="2021-01" db="EMBL/GenBank/DDBJ databases">
        <authorList>
            <person name="Corre E."/>
            <person name="Pelletier E."/>
            <person name="Niang G."/>
            <person name="Scheremetjew M."/>
            <person name="Finn R."/>
            <person name="Kale V."/>
            <person name="Holt S."/>
            <person name="Cochrane G."/>
            <person name="Meng A."/>
            <person name="Brown T."/>
            <person name="Cohen L."/>
        </authorList>
    </citation>
    <scope>NUCLEOTIDE SEQUENCE</scope>
    <source>
        <strain evidence="2">UTEX LB 985</strain>
    </source>
</reference>
<dbReference type="EMBL" id="HBGU01074395">
    <property type="protein sequence ID" value="CAD9538253.1"/>
    <property type="molecule type" value="Transcribed_RNA"/>
</dbReference>
<name>A0A7S2NFL8_9EUKA</name>